<evidence type="ECO:0000259" key="14">
    <source>
        <dbReference type="Pfam" id="PF00593"/>
    </source>
</evidence>
<dbReference type="Proteomes" id="UP000004030">
    <property type="component" value="Unassembled WGS sequence"/>
</dbReference>
<dbReference type="InterPro" id="IPR036942">
    <property type="entry name" value="Beta-barrel_TonB_sf"/>
</dbReference>
<dbReference type="SUPFAM" id="SSF56935">
    <property type="entry name" value="Porins"/>
    <property type="match status" value="1"/>
</dbReference>
<dbReference type="InterPro" id="IPR039426">
    <property type="entry name" value="TonB-dep_rcpt-like"/>
</dbReference>
<evidence type="ECO:0000256" key="5">
    <source>
        <dbReference type="ARBA" id="ARBA00022692"/>
    </source>
</evidence>
<dbReference type="PATRIC" id="fig|1088721.3.peg.155"/>
<dbReference type="KEGG" id="npn:JI59_19335"/>
<feature type="domain" description="TonB-dependent receptor-like beta-barrel" evidence="14">
    <location>
        <begin position="269"/>
        <end position="794"/>
    </location>
</feature>
<evidence type="ECO:0000256" key="3">
    <source>
        <dbReference type="ARBA" id="ARBA00022452"/>
    </source>
</evidence>
<evidence type="ECO:0000256" key="12">
    <source>
        <dbReference type="RuleBase" id="RU003357"/>
    </source>
</evidence>
<evidence type="ECO:0008006" key="18">
    <source>
        <dbReference type="Google" id="ProtNLM"/>
    </source>
</evidence>
<keyword evidence="2 11" id="KW-0813">Transport</keyword>
<keyword evidence="8 12" id="KW-0798">TonB box</keyword>
<evidence type="ECO:0000256" key="7">
    <source>
        <dbReference type="ARBA" id="ARBA00023065"/>
    </source>
</evidence>
<evidence type="ECO:0000256" key="2">
    <source>
        <dbReference type="ARBA" id="ARBA00022448"/>
    </source>
</evidence>
<feature type="signal peptide" evidence="13">
    <location>
        <begin position="1"/>
        <end position="25"/>
    </location>
</feature>
<dbReference type="AlphaFoldDB" id="G6E738"/>
<evidence type="ECO:0000256" key="8">
    <source>
        <dbReference type="ARBA" id="ARBA00023077"/>
    </source>
</evidence>
<keyword evidence="9 11" id="KW-0472">Membrane</keyword>
<evidence type="ECO:0000313" key="17">
    <source>
        <dbReference type="Proteomes" id="UP000004030"/>
    </source>
</evidence>
<organism evidence="16 17">
    <name type="scientific">Novosphingobium pentaromativorans US6-1</name>
    <dbReference type="NCBI Taxonomy" id="1088721"/>
    <lineage>
        <taxon>Bacteria</taxon>
        <taxon>Pseudomonadati</taxon>
        <taxon>Pseudomonadota</taxon>
        <taxon>Alphaproteobacteria</taxon>
        <taxon>Sphingomonadales</taxon>
        <taxon>Sphingomonadaceae</taxon>
        <taxon>Novosphingobium</taxon>
    </lineage>
</organism>
<dbReference type="Gene3D" id="2.40.170.20">
    <property type="entry name" value="TonB-dependent receptor, beta-barrel domain"/>
    <property type="match status" value="1"/>
</dbReference>
<feature type="chain" id="PRO_5003488132" description="TonB-dependent receptor" evidence="13">
    <location>
        <begin position="26"/>
        <end position="845"/>
    </location>
</feature>
<sequence length="845" mass="89462">MIRIKSSLVFGVSVAAILTGVQAHAQSALVDGAVEGAARESQSDGAGFDSGEGAVPQEIVVTSRRRSERLQDVPQAVTAVSGDEIKKLAITEFQDVAAIVPGLSLGNSSVLNGGEPAPSLRGISFDKGASGSPTVDIYVNEVPTDSRLAYSAMYDVASIEVLRGPQGTLRGRTAPSGALTVSTRRPDPVEWGGYVSMLGSDKGSINGQAALNVPIATDVLAVRLAGLMDESDGNFVESVNGGMHPYRRDLSGRASIGFTPSSNLDAMVTYQYLDQRARQYDAVEGDGAVGGVVSTAPANYNGPALSASDRSAVDEVPGDRRLKGHQVTAQINWSVLGHRVSYVGGYAHVDTPSVNATDKVNFIPGRTLEQPLRTVSQSITQELRISSDSGPSFLDYTVGYFFSRATAKTRGQQIGAYLPGAFGAPGATPDPQALNEKFTLPVLINFDSKGVEHAVFGNVTLHLTPSTELSAGGRYIISSVDNTSQVFLGSGYISTPIGFPCSLAGLGSTYGGGACDVAISANPVPITDTATKNTRHPFVFNVSLSHRFSEQVLAYGSVASSWRRGGNNTYSNAGNDPTLAELSFLPPEKSTSYEVGLKTNLLDRRLRLNIAGYYQKFDGLLFQQGNIPYLNDNGVAQSVDTIVVNSSARAVVKGFDIDAAFQATPYWNIGAAFSYANGRVDDDRVPCRDSNFDGVADTGTPTVGDFVQAGTALATCKSNRSVSREPIWTLTAQSELQQPIGQVDGYLRGLLTYYARNPRRDEGSVVPAYGLLNLYAGVRSPDGAWDVSLFARNVTGTGVRTSRSTDVYNVAGDLASVFGSPGYRLVSYTPPREVGLQVRFSFGSR</sequence>
<evidence type="ECO:0000313" key="16">
    <source>
        <dbReference type="EMBL" id="EHJ62865.1"/>
    </source>
</evidence>
<dbReference type="Pfam" id="PF07715">
    <property type="entry name" value="Plug"/>
    <property type="match status" value="1"/>
</dbReference>
<dbReference type="GO" id="GO:0009279">
    <property type="term" value="C:cell outer membrane"/>
    <property type="evidence" value="ECO:0007669"/>
    <property type="project" value="UniProtKB-SubCell"/>
</dbReference>
<accession>G6E738</accession>
<dbReference type="EMBL" id="AGFM01000005">
    <property type="protein sequence ID" value="EHJ62865.1"/>
    <property type="molecule type" value="Genomic_DNA"/>
</dbReference>
<keyword evidence="17" id="KW-1185">Reference proteome</keyword>
<dbReference type="eggNOG" id="COG4773">
    <property type="taxonomic scope" value="Bacteria"/>
</dbReference>
<keyword evidence="3 11" id="KW-1134">Transmembrane beta strand</keyword>
<evidence type="ECO:0000256" key="13">
    <source>
        <dbReference type="SAM" id="SignalP"/>
    </source>
</evidence>
<dbReference type="GO" id="GO:0006826">
    <property type="term" value="P:iron ion transport"/>
    <property type="evidence" value="ECO:0007669"/>
    <property type="project" value="UniProtKB-KW"/>
</dbReference>
<dbReference type="InterPro" id="IPR000531">
    <property type="entry name" value="Beta-barrel_TonB"/>
</dbReference>
<reference evidence="16 17" key="1">
    <citation type="journal article" date="2012" name="J. Bacteriol.">
        <title>Genome sequence of benzo(a)pyrene-degrading bacterium Novosphingobium pentaromativorans US6-1.</title>
        <authorList>
            <person name="Luo Y.R."/>
            <person name="Kang S.G."/>
            <person name="Kim S.J."/>
            <person name="Kim M.R."/>
            <person name="Li N."/>
            <person name="Lee J.H."/>
            <person name="Kwon K.K."/>
        </authorList>
    </citation>
    <scope>NUCLEOTIDE SEQUENCE [LARGE SCALE GENOMIC DNA]</scope>
    <source>
        <strain evidence="16 17">US6-1</strain>
    </source>
</reference>
<comment type="subcellular location">
    <subcellularLocation>
        <location evidence="1 11">Cell outer membrane</location>
        <topology evidence="1 11">Multi-pass membrane protein</topology>
    </subcellularLocation>
</comment>
<evidence type="ECO:0000256" key="6">
    <source>
        <dbReference type="ARBA" id="ARBA00023004"/>
    </source>
</evidence>
<dbReference type="STRING" id="1088721.JI59_19335"/>
<dbReference type="PANTHER" id="PTHR32552:SF81">
    <property type="entry name" value="TONB-DEPENDENT OUTER MEMBRANE RECEPTOR"/>
    <property type="match status" value="1"/>
</dbReference>
<name>G6E738_9SPHN</name>
<feature type="domain" description="TonB-dependent receptor plug" evidence="15">
    <location>
        <begin position="70"/>
        <end position="178"/>
    </location>
</feature>
<proteinExistence type="inferred from homology"/>
<evidence type="ECO:0000256" key="1">
    <source>
        <dbReference type="ARBA" id="ARBA00004571"/>
    </source>
</evidence>
<keyword evidence="5 11" id="KW-0812">Transmembrane</keyword>
<keyword evidence="10 11" id="KW-0998">Cell outer membrane</keyword>
<dbReference type="RefSeq" id="WP_007011076.1">
    <property type="nucleotide sequence ID" value="NZ_AGFM01000005.1"/>
</dbReference>
<gene>
    <name evidence="16" type="ORF">NSU_0159</name>
</gene>
<comment type="caution">
    <text evidence="16">The sequence shown here is derived from an EMBL/GenBank/DDBJ whole genome shotgun (WGS) entry which is preliminary data.</text>
</comment>
<keyword evidence="4" id="KW-0410">Iron transport</keyword>
<keyword evidence="13" id="KW-0732">Signal</keyword>
<evidence type="ECO:0000256" key="11">
    <source>
        <dbReference type="PROSITE-ProRule" id="PRU01360"/>
    </source>
</evidence>
<dbReference type="PROSITE" id="PS52016">
    <property type="entry name" value="TONB_DEPENDENT_REC_3"/>
    <property type="match status" value="1"/>
</dbReference>
<keyword evidence="7" id="KW-0406">Ion transport</keyword>
<protein>
    <recommendedName>
        <fullName evidence="18">TonB-dependent receptor</fullName>
    </recommendedName>
</protein>
<evidence type="ECO:0000259" key="15">
    <source>
        <dbReference type="Pfam" id="PF07715"/>
    </source>
</evidence>
<dbReference type="PANTHER" id="PTHR32552">
    <property type="entry name" value="FERRICHROME IRON RECEPTOR-RELATED"/>
    <property type="match status" value="1"/>
</dbReference>
<keyword evidence="6" id="KW-0408">Iron</keyword>
<dbReference type="InterPro" id="IPR012910">
    <property type="entry name" value="Plug_dom"/>
</dbReference>
<evidence type="ECO:0000256" key="9">
    <source>
        <dbReference type="ARBA" id="ARBA00023136"/>
    </source>
</evidence>
<comment type="similarity">
    <text evidence="11 12">Belongs to the TonB-dependent receptor family.</text>
</comment>
<evidence type="ECO:0000256" key="4">
    <source>
        <dbReference type="ARBA" id="ARBA00022496"/>
    </source>
</evidence>
<evidence type="ECO:0000256" key="10">
    <source>
        <dbReference type="ARBA" id="ARBA00023237"/>
    </source>
</evidence>
<dbReference type="Pfam" id="PF00593">
    <property type="entry name" value="TonB_dep_Rec_b-barrel"/>
    <property type="match status" value="1"/>
</dbReference>